<dbReference type="InParanoid" id="Q38BT9"/>
<dbReference type="GeneID" id="3662556"/>
<accession>Q38BT9</accession>
<dbReference type="Proteomes" id="UP000008524">
    <property type="component" value="Chromosome 10"/>
</dbReference>
<gene>
    <name evidence="2" type="ORF">Tb10.70.4430</name>
</gene>
<evidence type="ECO:0000313" key="3">
    <source>
        <dbReference type="Proteomes" id="UP000008524"/>
    </source>
</evidence>
<organism evidence="2 3">
    <name type="scientific">Trypanosoma brucei brucei (strain 927/4 GUTat10.1)</name>
    <dbReference type="NCBI Taxonomy" id="185431"/>
    <lineage>
        <taxon>Eukaryota</taxon>
        <taxon>Discoba</taxon>
        <taxon>Euglenozoa</taxon>
        <taxon>Kinetoplastea</taxon>
        <taxon>Metakinetoplastina</taxon>
        <taxon>Trypanosomatida</taxon>
        <taxon>Trypanosomatidae</taxon>
        <taxon>Trypanosoma</taxon>
    </lineage>
</organism>
<dbReference type="EMBL" id="CM000208">
    <property type="protein sequence ID" value="EAN77731.1"/>
    <property type="molecule type" value="Genomic_DNA"/>
</dbReference>
<keyword evidence="3" id="KW-1185">Reference proteome</keyword>
<dbReference type="GO" id="GO:0005634">
    <property type="term" value="C:nucleus"/>
    <property type="evidence" value="ECO:0000314"/>
    <property type="project" value="GeneDB"/>
</dbReference>
<dbReference type="OrthoDB" id="261351at2759"/>
<evidence type="ECO:0000256" key="1">
    <source>
        <dbReference type="SAM" id="MobiDB-lite"/>
    </source>
</evidence>
<dbReference type="RefSeq" id="XP_822559.1">
    <property type="nucleotide sequence ID" value="XM_817466.1"/>
</dbReference>
<proteinExistence type="predicted"/>
<protein>
    <submittedName>
        <fullName evidence="2">Uncharacterized protein</fullName>
    </submittedName>
</protein>
<reference evidence="2 3" key="2">
    <citation type="journal article" date="2005" name="Science">
        <title>The genome of the African trypanosome Trypanosoma brucei.</title>
        <authorList>
            <person name="Berriman M."/>
            <person name="Ghedin E."/>
            <person name="Hertz-Fowler C."/>
            <person name="Blandin G."/>
            <person name="Renauld H."/>
            <person name="Bartholomeu D.C."/>
            <person name="Lennard N.J."/>
            <person name="Caler E."/>
            <person name="Hamlin N.E."/>
            <person name="Haas B."/>
            <person name="Bohme U."/>
            <person name="Hannick L."/>
            <person name="Aslett M.A."/>
            <person name="Shallom J."/>
            <person name="Marcello L."/>
            <person name="Hou L."/>
            <person name="Wickstead B."/>
            <person name="Alsmark U.C."/>
            <person name="Arrowsmith C."/>
            <person name="Atkin R.J."/>
            <person name="Barron A.J."/>
            <person name="Bringaud F."/>
            <person name="Brooks K."/>
            <person name="Carrington M."/>
            <person name="Cherevach I."/>
            <person name="Chillingworth T.J."/>
            <person name="Churcher C."/>
            <person name="Clark L.N."/>
            <person name="Corton C.H."/>
            <person name="Cronin A."/>
            <person name="Davies R.M."/>
            <person name="Doggett J."/>
            <person name="Djikeng A."/>
            <person name="Feldblyum T."/>
            <person name="Field M.C."/>
            <person name="Fraser A."/>
            <person name="Goodhead I."/>
            <person name="Hance Z."/>
            <person name="Harper D."/>
            <person name="Harris B.R."/>
            <person name="Hauser H."/>
            <person name="Hostetler J."/>
            <person name="Ivens A."/>
            <person name="Jagels K."/>
            <person name="Johnson D."/>
            <person name="Johnson J."/>
            <person name="Jones K."/>
            <person name="Kerhornou A.X."/>
            <person name="Koo H."/>
            <person name="Larke N."/>
            <person name="Landfear S."/>
            <person name="Larkin C."/>
            <person name="Leech V."/>
            <person name="Line A."/>
            <person name="Lord A."/>
            <person name="Macleod A."/>
            <person name="Mooney P.J."/>
            <person name="Moule S."/>
            <person name="Martin D.M."/>
            <person name="Morgan G.W."/>
            <person name="Mungall K."/>
            <person name="Norbertczak H."/>
            <person name="Ormond D."/>
            <person name="Pai G."/>
            <person name="Peacock C.S."/>
            <person name="Peterson J."/>
            <person name="Quail M.A."/>
            <person name="Rabbinowitsch E."/>
            <person name="Rajandream M.A."/>
            <person name="Reitter C."/>
            <person name="Salzberg S.L."/>
            <person name="Sanders M."/>
            <person name="Schobel S."/>
            <person name="Sharp S."/>
            <person name="Simmonds M."/>
            <person name="Simpson A.J."/>
            <person name="Tallon L."/>
            <person name="Turner C.M."/>
            <person name="Tait A."/>
            <person name="Tivey A.R."/>
            <person name="Van Aken S."/>
            <person name="Walker D."/>
            <person name="Wanless D."/>
            <person name="Wang S."/>
            <person name="White B."/>
            <person name="White O."/>
            <person name="Whitehead S."/>
            <person name="Woodward J."/>
            <person name="Wortman J."/>
            <person name="Adams M.D."/>
            <person name="Embley T.M."/>
            <person name="Gull K."/>
            <person name="Ullu E."/>
            <person name="Barry J.D."/>
            <person name="Fairlamb A.H."/>
            <person name="Opperdoes F."/>
            <person name="Barrell B.G."/>
            <person name="Donelson J.E."/>
            <person name="Hall N."/>
            <person name="Fraser C.M."/>
            <person name="Melville S.E."/>
            <person name="El-Sayed N.M."/>
        </authorList>
    </citation>
    <scope>NUCLEOTIDE SEQUENCE [LARGE SCALE GENOMIC DNA]</scope>
    <source>
        <strain evidence="2 3">927/4 GUTat10.1</strain>
    </source>
</reference>
<name>Q38BT9_TRYB2</name>
<reference evidence="2 3" key="1">
    <citation type="journal article" date="2005" name="Science">
        <title>Comparative genomics of trypanosomatid parasitic protozoa.</title>
        <authorList>
            <person name="El-Sayed N.M."/>
            <person name="Myler P.J."/>
            <person name="Blandin G."/>
            <person name="Berriman M."/>
            <person name="Crabtree J."/>
            <person name="Aggarwal G."/>
            <person name="Caler E."/>
            <person name="Renauld H."/>
            <person name="Worthey E.A."/>
            <person name="Hertz-Fowler C."/>
            <person name="Ghedin E."/>
            <person name="Peacock C."/>
            <person name="Bartholomeu D.C."/>
            <person name="Haas B.J."/>
            <person name="Tran A.N."/>
            <person name="Wortman J.R."/>
            <person name="Alsmark U.C."/>
            <person name="Angiuoli S."/>
            <person name="Anupama A."/>
            <person name="Badger J."/>
            <person name="Bringaud F."/>
            <person name="Cadag E."/>
            <person name="Carlton J.M."/>
            <person name="Cerqueira G.C."/>
            <person name="Creasy T."/>
            <person name="Delcher A.L."/>
            <person name="Djikeng A."/>
            <person name="Embley T.M."/>
            <person name="Hauser C."/>
            <person name="Ivens A.C."/>
            <person name="Kummerfeld S.K."/>
            <person name="Pereira-Leal J.B."/>
            <person name="Nilsson D."/>
            <person name="Peterson J."/>
            <person name="Salzberg S.L."/>
            <person name="Shallom J."/>
            <person name="Silva J.C."/>
            <person name="Sundaram J."/>
            <person name="Westenberger S."/>
            <person name="White O."/>
            <person name="Melville S.E."/>
            <person name="Donelson J.E."/>
            <person name="Andersson B."/>
            <person name="Stuart K.D."/>
            <person name="Hall N."/>
        </authorList>
    </citation>
    <scope>NUCLEOTIDE SEQUENCE [LARGE SCALE GENOMIC DNA]</scope>
    <source>
        <strain evidence="2 3">927/4 GUTat10.1</strain>
    </source>
</reference>
<dbReference type="PaxDb" id="5691-EAN77731"/>
<dbReference type="AlphaFoldDB" id="Q38BT9"/>
<evidence type="ECO:0000313" key="2">
    <source>
        <dbReference type="EMBL" id="EAN77731.1"/>
    </source>
</evidence>
<sequence length="314" mass="35771">MRILVCWAVGVKKGRMMAPPLIFCLYVLSEIIDRFLFFIPDCSSFVWHIFFRFKYFGRTLIDGTICYWWSSKVAVVMDAADATGGGSVKPLAELIQLIRVRGGVTKECARPRRTNDHSNDLCAVPFSLPVWKRARGHSPPRAALPVKESVSRRPELSTTVRRRRRRMEGCHAVTTRNVSTCSADFQIMEKLSVGAYHLTYVHVDLYHHGLKRLMDDAVLRTNPKKIVGRKCCYLKPGTDLVVTGCVIEFTKNDLSVQVAPDKGIDVDVEWVKLEDVYVPENIDKVRVRVSDEVRSGLQKVKEAPKEMRRRFASQ</sequence>
<feature type="region of interest" description="Disordered" evidence="1">
    <location>
        <begin position="139"/>
        <end position="164"/>
    </location>
</feature>
<dbReference type="KEGG" id="tbr:Tb10.70.4430"/>